<protein>
    <submittedName>
        <fullName evidence="2">Uncharacterized protein</fullName>
    </submittedName>
</protein>
<name>A0ABR0B2D6_9CRUS</name>
<keyword evidence="3" id="KW-1185">Reference proteome</keyword>
<gene>
    <name evidence="2" type="ORF">OUZ56_027937</name>
</gene>
<comment type="caution">
    <text evidence="2">The sequence shown here is derived from an EMBL/GenBank/DDBJ whole genome shotgun (WGS) entry which is preliminary data.</text>
</comment>
<evidence type="ECO:0000313" key="2">
    <source>
        <dbReference type="EMBL" id="KAK4035856.1"/>
    </source>
</evidence>
<organism evidence="2 3">
    <name type="scientific">Daphnia magna</name>
    <dbReference type="NCBI Taxonomy" id="35525"/>
    <lineage>
        <taxon>Eukaryota</taxon>
        <taxon>Metazoa</taxon>
        <taxon>Ecdysozoa</taxon>
        <taxon>Arthropoda</taxon>
        <taxon>Crustacea</taxon>
        <taxon>Branchiopoda</taxon>
        <taxon>Diplostraca</taxon>
        <taxon>Cladocera</taxon>
        <taxon>Anomopoda</taxon>
        <taxon>Daphniidae</taxon>
        <taxon>Daphnia</taxon>
    </lineage>
</organism>
<evidence type="ECO:0000256" key="1">
    <source>
        <dbReference type="SAM" id="MobiDB-lite"/>
    </source>
</evidence>
<feature type="region of interest" description="Disordered" evidence="1">
    <location>
        <begin position="38"/>
        <end position="58"/>
    </location>
</feature>
<dbReference type="EMBL" id="JAOYFB010000040">
    <property type="protein sequence ID" value="KAK4035856.1"/>
    <property type="molecule type" value="Genomic_DNA"/>
</dbReference>
<dbReference type="Proteomes" id="UP001234178">
    <property type="component" value="Unassembled WGS sequence"/>
</dbReference>
<sequence>MFLVIFGAPQQASKITTEQCVVAVGVMLKKEKEKGRKGIPFGQRYEGRETEPGSDKKLQTPGIELQKLKNSQTGLIQMKVLRSGRQWDLYEMLNLLPGYR</sequence>
<evidence type="ECO:0000313" key="3">
    <source>
        <dbReference type="Proteomes" id="UP001234178"/>
    </source>
</evidence>
<feature type="compositionally biased region" description="Basic and acidic residues" evidence="1">
    <location>
        <begin position="45"/>
        <end position="58"/>
    </location>
</feature>
<proteinExistence type="predicted"/>
<accession>A0ABR0B2D6</accession>
<reference evidence="2 3" key="1">
    <citation type="journal article" date="2023" name="Nucleic Acids Res.">
        <title>The hologenome of Daphnia magna reveals possible DNA methylation and microbiome-mediated evolution of the host genome.</title>
        <authorList>
            <person name="Chaturvedi A."/>
            <person name="Li X."/>
            <person name="Dhandapani V."/>
            <person name="Marshall H."/>
            <person name="Kissane S."/>
            <person name="Cuenca-Cambronero M."/>
            <person name="Asole G."/>
            <person name="Calvet F."/>
            <person name="Ruiz-Romero M."/>
            <person name="Marangio P."/>
            <person name="Guigo R."/>
            <person name="Rago D."/>
            <person name="Mirbahai L."/>
            <person name="Eastwood N."/>
            <person name="Colbourne J.K."/>
            <person name="Zhou J."/>
            <person name="Mallon E."/>
            <person name="Orsini L."/>
        </authorList>
    </citation>
    <scope>NUCLEOTIDE SEQUENCE [LARGE SCALE GENOMIC DNA]</scope>
    <source>
        <strain evidence="2">LRV0_1</strain>
    </source>
</reference>